<dbReference type="InterPro" id="IPR036685">
    <property type="entry name" value="YehU-like_sf"/>
</dbReference>
<dbReference type="SUPFAM" id="SSF118001">
    <property type="entry name" value="YehU-like"/>
    <property type="match status" value="1"/>
</dbReference>
<reference evidence="2" key="1">
    <citation type="submission" date="2022-12" db="EMBL/GenBank/DDBJ databases">
        <title>Marinomonas 15G1-11 sp. nov, isolated from marine algae.</title>
        <authorList>
            <person name="Butt M."/>
            <person name="Choi D.G."/>
            <person name="Kim J.M."/>
            <person name="Lee J.K."/>
            <person name="Baek J.H."/>
            <person name="Jeon C.O."/>
        </authorList>
    </citation>
    <scope>NUCLEOTIDE SEQUENCE</scope>
    <source>
        <strain evidence="2">15G1-11</strain>
    </source>
</reference>
<protein>
    <submittedName>
        <fullName evidence="2">YheU family protein</fullName>
    </submittedName>
</protein>
<evidence type="ECO:0000256" key="1">
    <source>
        <dbReference type="ARBA" id="ARBA00006450"/>
    </source>
</evidence>
<dbReference type="Proteomes" id="UP001149719">
    <property type="component" value="Unassembled WGS sequence"/>
</dbReference>
<sequence length="77" mass="8750">MDTLIPHDSLQKETLITILEEIVTRDGTDYGNYELTLEDKVAEALVLLSSKSAFLLFDTESETVKLLSKDQLQQYDL</sequence>
<organism evidence="2 3">
    <name type="scientific">Marinomonas phaeophyticola</name>
    <dbReference type="NCBI Taxonomy" id="3004091"/>
    <lineage>
        <taxon>Bacteria</taxon>
        <taxon>Pseudomonadati</taxon>
        <taxon>Pseudomonadota</taxon>
        <taxon>Gammaproteobacteria</taxon>
        <taxon>Oceanospirillales</taxon>
        <taxon>Oceanospirillaceae</taxon>
        <taxon>Marinomonas</taxon>
    </lineage>
</organism>
<comment type="caution">
    <text evidence="2">The sequence shown here is derived from an EMBL/GenBank/DDBJ whole genome shotgun (WGS) entry which is preliminary data.</text>
</comment>
<evidence type="ECO:0000313" key="2">
    <source>
        <dbReference type="EMBL" id="MCZ2723332.1"/>
    </source>
</evidence>
<comment type="similarity">
    <text evidence="1">Belongs to the UPF0270 family.</text>
</comment>
<accession>A0ABT4JZ20</accession>
<evidence type="ECO:0000313" key="3">
    <source>
        <dbReference type="Proteomes" id="UP001149719"/>
    </source>
</evidence>
<dbReference type="Gene3D" id="1.10.10.610">
    <property type="entry name" value="YehU-like"/>
    <property type="match status" value="1"/>
</dbReference>
<proteinExistence type="inferred from homology"/>
<gene>
    <name evidence="2" type="ORF">O1D97_17395</name>
</gene>
<name>A0ABT4JZ20_9GAMM</name>
<keyword evidence="3" id="KW-1185">Reference proteome</keyword>
<dbReference type="RefSeq" id="WP_269127419.1">
    <property type="nucleotide sequence ID" value="NZ_JAPUBN010000020.1"/>
</dbReference>
<dbReference type="Pfam" id="PF06794">
    <property type="entry name" value="UPF0270"/>
    <property type="match status" value="1"/>
</dbReference>
<dbReference type="EMBL" id="JAPUBN010000020">
    <property type="protein sequence ID" value="MCZ2723332.1"/>
    <property type="molecule type" value="Genomic_DNA"/>
</dbReference>
<dbReference type="InterPro" id="IPR010648">
    <property type="entry name" value="UPF0270"/>
</dbReference>